<dbReference type="OrthoDB" id="2590939at2"/>
<keyword evidence="1" id="KW-0812">Transmembrane</keyword>
<accession>A0A3A3GLU3</accession>
<protein>
    <submittedName>
        <fullName evidence="2">Uncharacterized protein</fullName>
    </submittedName>
</protein>
<keyword evidence="1" id="KW-0472">Membrane</keyword>
<evidence type="ECO:0000313" key="3">
    <source>
        <dbReference type="Proteomes" id="UP000266177"/>
    </source>
</evidence>
<sequence length="192" mass="22191">MKKGWKWLGRTIAFLILFVIIASVAFIFYIRPADKIGWPGHVEVSILGKLEQMVKNRSLSLQLNEDEINALAIQGMQKTEPYRSYMKLWKLDGMRIHLQPGGLEAQVQMEPFPGIRAEANILYDMEWNSEQQSVRAVPQSVRMKGWEIPESWLNLKPMEFPIAAELPDWVKVKEFDFNADGWVMKLGLSLTR</sequence>
<gene>
    <name evidence="2" type="ORF">DQX05_06160</name>
</gene>
<evidence type="ECO:0000313" key="2">
    <source>
        <dbReference type="EMBL" id="RJG25659.1"/>
    </source>
</evidence>
<comment type="caution">
    <text evidence="2">The sequence shown here is derived from an EMBL/GenBank/DDBJ whole genome shotgun (WGS) entry which is preliminary data.</text>
</comment>
<feature type="transmembrane region" description="Helical" evidence="1">
    <location>
        <begin position="12"/>
        <end position="30"/>
    </location>
</feature>
<dbReference type="EMBL" id="QYZD01000003">
    <property type="protein sequence ID" value="RJG25659.1"/>
    <property type="molecule type" value="Genomic_DNA"/>
</dbReference>
<dbReference type="Proteomes" id="UP000266177">
    <property type="component" value="Unassembled WGS sequence"/>
</dbReference>
<dbReference type="AlphaFoldDB" id="A0A3A3GLU3"/>
<name>A0A3A3GLU3_PANTH</name>
<dbReference type="RefSeq" id="WP_119791822.1">
    <property type="nucleotide sequence ID" value="NZ_QYZD01000003.1"/>
</dbReference>
<keyword evidence="1" id="KW-1133">Transmembrane helix</keyword>
<organism evidence="2 3">
    <name type="scientific">Paenibacillus thiaminolyticus</name>
    <name type="common">Bacillus thiaminolyticus</name>
    <dbReference type="NCBI Taxonomy" id="49283"/>
    <lineage>
        <taxon>Bacteria</taxon>
        <taxon>Bacillati</taxon>
        <taxon>Bacillota</taxon>
        <taxon>Bacilli</taxon>
        <taxon>Bacillales</taxon>
        <taxon>Paenibacillaceae</taxon>
        <taxon>Paenibacillus</taxon>
    </lineage>
</organism>
<proteinExistence type="predicted"/>
<reference evidence="2 3" key="1">
    <citation type="submission" date="2018-09" db="EMBL/GenBank/DDBJ databases">
        <title>Paenibacillus SK2017-BO5.</title>
        <authorList>
            <person name="Piskunova J.V."/>
            <person name="Dubiley S.A."/>
            <person name="Severinov K.V."/>
        </authorList>
    </citation>
    <scope>NUCLEOTIDE SEQUENCE [LARGE SCALE GENOMIC DNA]</scope>
    <source>
        <strain evidence="2 3">BO5</strain>
    </source>
</reference>
<evidence type="ECO:0000256" key="1">
    <source>
        <dbReference type="SAM" id="Phobius"/>
    </source>
</evidence>